<evidence type="ECO:0000259" key="1">
    <source>
        <dbReference type="Pfam" id="PF05193"/>
    </source>
</evidence>
<sequence>MNLMFKDSQAKKIASFNGITLFWIPTNKFKTNSINIFFHDNLTNANASKNALIPAVLRRGCTKYPSIRDISLYLDELYGTSFDCGVTKKGENQIIQFYIEYISDKYISENIDITKKAFDFLMEIITEPVLEDGCFKNEYVAQETEKMKELIKGRVNNKMHYAVERCLEEVCKGEPFGIYDYGSLENLESINCKDLYEHYLKFIKTLPMYVFVSGDLKPEDIDYIKDNLFKIDREEVIDIKEAEIEIAVDKVKNVTETFDVNQGKLSLGFRTNTYPNDEEYYKLILYNSILGGGVHSKLFQNVREKEGLAYYVFSRLEKFKGLMVISSGIEIENKDKTIEIINKQLEDIAKGNITEYEYEAAQKSIETGIKSIKDSQLQLVDFYLSQYITKSEDTPDMVIEKVKNASIKDVADIALKVKLDTIYFITNNEKEI</sequence>
<name>A0A2S8RDN9_9FIRM</name>
<dbReference type="OrthoDB" id="9762085at2"/>
<evidence type="ECO:0000313" key="3">
    <source>
        <dbReference type="Proteomes" id="UP000239720"/>
    </source>
</evidence>
<dbReference type="Gene3D" id="3.30.830.10">
    <property type="entry name" value="Metalloenzyme, LuxS/M16 peptidase-like"/>
    <property type="match status" value="2"/>
</dbReference>
<dbReference type="PANTHER" id="PTHR11851:SF186">
    <property type="entry name" value="INACTIVE METALLOPROTEASE YMFF-RELATED"/>
    <property type="match status" value="1"/>
</dbReference>
<dbReference type="Pfam" id="PF05193">
    <property type="entry name" value="Peptidase_M16_C"/>
    <property type="match status" value="1"/>
</dbReference>
<proteinExistence type="predicted"/>
<evidence type="ECO:0000313" key="2">
    <source>
        <dbReference type="EMBL" id="PQQ67914.1"/>
    </source>
</evidence>
<reference evidence="2 3" key="1">
    <citation type="journal article" date="2018" name="Syst. Appl. Microbiol.">
        <title>Characterization and high-quality draft genome sequence of Herbivorax saccincola A7, an anaerobic, alkaliphilic, thermophilic, cellulolytic, and xylanolytic bacterium.</title>
        <authorList>
            <person name="Aikawa S."/>
            <person name="Baramee S."/>
            <person name="Sermsathanaswadi J."/>
            <person name="Thianheng P."/>
            <person name="Tachaapaikoon C."/>
            <person name="Shikata A."/>
            <person name="Waeonukul R."/>
            <person name="Pason P."/>
            <person name="Ratanakhanokchai K."/>
            <person name="Kosugi A."/>
        </authorList>
    </citation>
    <scope>NUCLEOTIDE SEQUENCE [LARGE SCALE GENOMIC DNA]</scope>
    <source>
        <strain evidence="2 3">A7</strain>
    </source>
</reference>
<accession>A0A2S8RDN9</accession>
<protein>
    <submittedName>
        <fullName evidence="2">Peptidase M16</fullName>
    </submittedName>
</protein>
<feature type="domain" description="Peptidase M16 C-terminal" evidence="1">
    <location>
        <begin position="190"/>
        <end position="364"/>
    </location>
</feature>
<dbReference type="EMBL" id="NEMB01000003">
    <property type="protein sequence ID" value="PQQ67914.1"/>
    <property type="molecule type" value="Genomic_DNA"/>
</dbReference>
<dbReference type="InterPro" id="IPR011249">
    <property type="entry name" value="Metalloenz_LuxS/M16"/>
</dbReference>
<dbReference type="InterPro" id="IPR007863">
    <property type="entry name" value="Peptidase_M16_C"/>
</dbReference>
<dbReference type="GO" id="GO:0046872">
    <property type="term" value="F:metal ion binding"/>
    <property type="evidence" value="ECO:0007669"/>
    <property type="project" value="InterPro"/>
</dbReference>
<organism evidence="2 3">
    <name type="scientific">Acetivibrio saccincola</name>
    <dbReference type="NCBI Taxonomy" id="1677857"/>
    <lineage>
        <taxon>Bacteria</taxon>
        <taxon>Bacillati</taxon>
        <taxon>Bacillota</taxon>
        <taxon>Clostridia</taxon>
        <taxon>Eubacteriales</taxon>
        <taxon>Oscillospiraceae</taxon>
        <taxon>Acetivibrio</taxon>
    </lineage>
</organism>
<dbReference type="SUPFAM" id="SSF63411">
    <property type="entry name" value="LuxS/MPP-like metallohydrolase"/>
    <property type="match status" value="2"/>
</dbReference>
<dbReference type="NCBIfam" id="NF047422">
    <property type="entry name" value="YfmF_fam"/>
    <property type="match status" value="1"/>
</dbReference>
<comment type="caution">
    <text evidence="2">The sequence shown here is derived from an EMBL/GenBank/DDBJ whole genome shotgun (WGS) entry which is preliminary data.</text>
</comment>
<dbReference type="AlphaFoldDB" id="A0A2S8RDN9"/>
<gene>
    <name evidence="2" type="ORF">B9R14_14870</name>
</gene>
<dbReference type="Proteomes" id="UP000239720">
    <property type="component" value="Unassembled WGS sequence"/>
</dbReference>
<dbReference type="PANTHER" id="PTHR11851">
    <property type="entry name" value="METALLOPROTEASE"/>
    <property type="match status" value="1"/>
</dbReference>
<dbReference type="InterPro" id="IPR050361">
    <property type="entry name" value="MPP/UQCRC_Complex"/>
</dbReference>